<accession>A0ABT3TJA2</accession>
<keyword evidence="7" id="KW-0418">Kinase</keyword>
<keyword evidence="4" id="KW-0597">Phosphoprotein</keyword>
<dbReference type="Gene3D" id="3.30.565.10">
    <property type="entry name" value="Histidine kinase-like ATPase, C-terminal domain"/>
    <property type="match status" value="1"/>
</dbReference>
<organism evidence="14 15">
    <name type="scientific">Candidatus Litorirhabdus singularis</name>
    <dbReference type="NCBI Taxonomy" id="2518993"/>
    <lineage>
        <taxon>Bacteria</taxon>
        <taxon>Pseudomonadati</taxon>
        <taxon>Pseudomonadota</taxon>
        <taxon>Gammaproteobacteria</taxon>
        <taxon>Cellvibrionales</taxon>
        <taxon>Halieaceae</taxon>
        <taxon>Candidatus Litorirhabdus</taxon>
    </lineage>
</organism>
<keyword evidence="5" id="KW-0808">Transferase</keyword>
<dbReference type="PRINTS" id="PR00344">
    <property type="entry name" value="BCTRLSENSOR"/>
</dbReference>
<dbReference type="PROSITE" id="PS50109">
    <property type="entry name" value="HIS_KIN"/>
    <property type="match status" value="1"/>
</dbReference>
<keyword evidence="9" id="KW-0902">Two-component regulatory system</keyword>
<dbReference type="SUPFAM" id="SSF55874">
    <property type="entry name" value="ATPase domain of HSP90 chaperone/DNA topoisomerase II/histidine kinase"/>
    <property type="match status" value="1"/>
</dbReference>
<dbReference type="InterPro" id="IPR003660">
    <property type="entry name" value="HAMP_dom"/>
</dbReference>
<dbReference type="InterPro" id="IPR005467">
    <property type="entry name" value="His_kinase_dom"/>
</dbReference>
<comment type="caution">
    <text evidence="14">The sequence shown here is derived from an EMBL/GenBank/DDBJ whole genome shotgun (WGS) entry which is preliminary data.</text>
</comment>
<dbReference type="SMART" id="SM00387">
    <property type="entry name" value="HATPase_c"/>
    <property type="match status" value="1"/>
</dbReference>
<keyword evidence="8 11" id="KW-1133">Transmembrane helix</keyword>
<reference evidence="14" key="1">
    <citation type="submission" date="2019-02" db="EMBL/GenBank/DDBJ databases">
        <authorList>
            <person name="Li S.-H."/>
        </authorList>
    </citation>
    <scope>NUCLEOTIDE SEQUENCE</scope>
    <source>
        <strain evidence="14">IMCC14734</strain>
    </source>
</reference>
<feature type="transmembrane region" description="Helical" evidence="11">
    <location>
        <begin position="177"/>
        <end position="201"/>
    </location>
</feature>
<keyword evidence="15" id="KW-1185">Reference proteome</keyword>
<evidence type="ECO:0000256" key="4">
    <source>
        <dbReference type="ARBA" id="ARBA00022553"/>
    </source>
</evidence>
<dbReference type="PANTHER" id="PTHR45436:SF4">
    <property type="entry name" value="SENSOR PROTEIN PHOQ"/>
    <property type="match status" value="1"/>
</dbReference>
<evidence type="ECO:0000313" key="14">
    <source>
        <dbReference type="EMBL" id="MCX2982290.1"/>
    </source>
</evidence>
<keyword evidence="10 11" id="KW-0472">Membrane</keyword>
<evidence type="ECO:0000256" key="5">
    <source>
        <dbReference type="ARBA" id="ARBA00022679"/>
    </source>
</evidence>
<comment type="subcellular location">
    <subcellularLocation>
        <location evidence="2">Membrane</location>
    </subcellularLocation>
</comment>
<evidence type="ECO:0000256" key="8">
    <source>
        <dbReference type="ARBA" id="ARBA00022989"/>
    </source>
</evidence>
<keyword evidence="6 11" id="KW-0812">Transmembrane</keyword>
<comment type="catalytic activity">
    <reaction evidence="1">
        <text>ATP + protein L-histidine = ADP + protein N-phospho-L-histidine.</text>
        <dbReference type="EC" id="2.7.13.3"/>
    </reaction>
</comment>
<dbReference type="EC" id="2.7.13.3" evidence="3"/>
<sequence length="478" mass="51933">MAAFSAPSIHARLLIASLLILPLFLGVTAWFLDRAFANYQLQSQQESMRLQQLLLARAADWDGQQWQFQGLDDPRYQAPRSGLYGLVLSVSGDLLWQSPSAELIPEAPESVAELASALAPLLQVAIGETRFEECRLGATYYCHATGVAWGSSGPQSVFMIIESRQPELAARKNFQQYLWWLSLAAASLLLVAQTLLFRWGLSPLRGLAKSIAVLERGEAETLDDNYPAELTPLTANLNLLLASETRRRERVRNTMDRLTHVLKSPLMLIRNSSDQGDAYRGLVDEQVTRMLGIVEGELARARLDGRAVNILGKPVPVRPVLERITAAYSRLPRRSADLNLQGPVMIDLDQVADSALFYGEERDLQDLFGTILENSLKYCRHRIAVAADLVDDAGGGCLELSVADDGDGIAAGLEQAILRRGARADSANAGQGLGLSIVVEIVSAYGGSLHTQSSPLGGAMFVVRLPLKPASGELPAAP</sequence>
<evidence type="ECO:0000313" key="15">
    <source>
        <dbReference type="Proteomes" id="UP001143362"/>
    </source>
</evidence>
<dbReference type="Pfam" id="PF02518">
    <property type="entry name" value="HATPase_c"/>
    <property type="match status" value="1"/>
</dbReference>
<name>A0ABT3TJA2_9GAMM</name>
<evidence type="ECO:0000259" key="13">
    <source>
        <dbReference type="PROSITE" id="PS50885"/>
    </source>
</evidence>
<dbReference type="PANTHER" id="PTHR45436">
    <property type="entry name" value="SENSOR HISTIDINE KINASE YKOH"/>
    <property type="match status" value="1"/>
</dbReference>
<feature type="domain" description="HAMP" evidence="13">
    <location>
        <begin position="198"/>
        <end position="249"/>
    </location>
</feature>
<dbReference type="InterPro" id="IPR003594">
    <property type="entry name" value="HATPase_dom"/>
</dbReference>
<protein>
    <recommendedName>
        <fullName evidence="3">histidine kinase</fullName>
        <ecNumber evidence="3">2.7.13.3</ecNumber>
    </recommendedName>
</protein>
<dbReference type="PROSITE" id="PS50885">
    <property type="entry name" value="HAMP"/>
    <property type="match status" value="1"/>
</dbReference>
<evidence type="ECO:0000256" key="11">
    <source>
        <dbReference type="SAM" id="Phobius"/>
    </source>
</evidence>
<dbReference type="InterPro" id="IPR036890">
    <property type="entry name" value="HATPase_C_sf"/>
</dbReference>
<proteinExistence type="predicted"/>
<evidence type="ECO:0000256" key="1">
    <source>
        <dbReference type="ARBA" id="ARBA00000085"/>
    </source>
</evidence>
<feature type="domain" description="Histidine kinase" evidence="12">
    <location>
        <begin position="257"/>
        <end position="469"/>
    </location>
</feature>
<evidence type="ECO:0000259" key="12">
    <source>
        <dbReference type="PROSITE" id="PS50109"/>
    </source>
</evidence>
<dbReference type="InterPro" id="IPR050428">
    <property type="entry name" value="TCS_sensor_his_kinase"/>
</dbReference>
<evidence type="ECO:0000256" key="3">
    <source>
        <dbReference type="ARBA" id="ARBA00012438"/>
    </source>
</evidence>
<evidence type="ECO:0000256" key="9">
    <source>
        <dbReference type="ARBA" id="ARBA00023012"/>
    </source>
</evidence>
<dbReference type="EMBL" id="SHNN01000003">
    <property type="protein sequence ID" value="MCX2982290.1"/>
    <property type="molecule type" value="Genomic_DNA"/>
</dbReference>
<gene>
    <name evidence="14" type="ORF">EYC98_15615</name>
</gene>
<dbReference type="Proteomes" id="UP001143362">
    <property type="component" value="Unassembled WGS sequence"/>
</dbReference>
<evidence type="ECO:0000256" key="6">
    <source>
        <dbReference type="ARBA" id="ARBA00022692"/>
    </source>
</evidence>
<dbReference type="InterPro" id="IPR004358">
    <property type="entry name" value="Sig_transdc_His_kin-like_C"/>
</dbReference>
<dbReference type="RefSeq" id="WP_279246315.1">
    <property type="nucleotide sequence ID" value="NZ_SHNN01000003.1"/>
</dbReference>
<evidence type="ECO:0000256" key="10">
    <source>
        <dbReference type="ARBA" id="ARBA00023136"/>
    </source>
</evidence>
<evidence type="ECO:0000256" key="7">
    <source>
        <dbReference type="ARBA" id="ARBA00022777"/>
    </source>
</evidence>
<evidence type="ECO:0000256" key="2">
    <source>
        <dbReference type="ARBA" id="ARBA00004370"/>
    </source>
</evidence>